<dbReference type="EC" id="2.7.13.3" evidence="2"/>
<dbReference type="InterPro" id="IPR000014">
    <property type="entry name" value="PAS"/>
</dbReference>
<evidence type="ECO:0000313" key="7">
    <source>
        <dbReference type="EMBL" id="GAO29365.1"/>
    </source>
</evidence>
<evidence type="ECO:0000259" key="6">
    <source>
        <dbReference type="PROSITE" id="PS50109"/>
    </source>
</evidence>
<keyword evidence="8" id="KW-1185">Reference proteome</keyword>
<evidence type="ECO:0000256" key="3">
    <source>
        <dbReference type="ARBA" id="ARBA00022553"/>
    </source>
</evidence>
<keyword evidence="4" id="KW-0808">Transferase</keyword>
<dbReference type="PROSITE" id="PS50109">
    <property type="entry name" value="HIS_KIN"/>
    <property type="match status" value="1"/>
</dbReference>
<gene>
    <name evidence="7" type="ORF">JCM15548_11543</name>
</gene>
<name>A0A0E9LWY9_9BACT</name>
<evidence type="ECO:0000256" key="5">
    <source>
        <dbReference type="ARBA" id="ARBA00022777"/>
    </source>
</evidence>
<sequence>MTIILASLVVLLAFVFVYVYHMRKQLVEKNRIRQSEGSLNKVLHYLPVGIILVDSHQRIRMINKAATRLFQLEEMEMVEGHVLDENALFGGFQILEKKVVSASGVRYTIQDVNGVERLINNEKIPIFLQSERYVFEFFHELTGFVQKTDSLLSTSQSEFIANISHELRTPLNGIIGMTDLLLGSHTLQRDDREKTYMAKRSAETLLSLINDILDFSKLEAGHFEIESMPFNLKEETKTIVNDFIPLAREKGIHLMTRFDQALPSDFIGDPLRIRQVFNSLLNNAIKFTPTGKIEVSAQPGKLPNGGQAILFSVKDSGIGIQPQKLKTIFEPFSQADSSSARKFGGTGLGTTISKQLVQLMGGEIWANSPSGLSSHPEFPGTEFCFTIL</sequence>
<dbReference type="InterPro" id="IPR004358">
    <property type="entry name" value="Sig_transdc_His_kin-like_C"/>
</dbReference>
<dbReference type="AlphaFoldDB" id="A0A0E9LWY9"/>
<dbReference type="InterPro" id="IPR035965">
    <property type="entry name" value="PAS-like_dom_sf"/>
</dbReference>
<dbReference type="FunFam" id="3.30.565.10:FF:000010">
    <property type="entry name" value="Sensor histidine kinase RcsC"/>
    <property type="match status" value="1"/>
</dbReference>
<dbReference type="Pfam" id="PF13188">
    <property type="entry name" value="PAS_8"/>
    <property type="match status" value="1"/>
</dbReference>
<comment type="caution">
    <text evidence="7">The sequence shown here is derived from an EMBL/GenBank/DDBJ whole genome shotgun (WGS) entry which is preliminary data.</text>
</comment>
<dbReference type="InterPro" id="IPR003594">
    <property type="entry name" value="HATPase_dom"/>
</dbReference>
<evidence type="ECO:0000256" key="1">
    <source>
        <dbReference type="ARBA" id="ARBA00000085"/>
    </source>
</evidence>
<dbReference type="SMART" id="SM00387">
    <property type="entry name" value="HATPase_c"/>
    <property type="match status" value="1"/>
</dbReference>
<dbReference type="Pfam" id="PF02518">
    <property type="entry name" value="HATPase_c"/>
    <property type="match status" value="1"/>
</dbReference>
<comment type="catalytic activity">
    <reaction evidence="1">
        <text>ATP + protein L-histidine = ADP + protein N-phospho-L-histidine.</text>
        <dbReference type="EC" id="2.7.13.3"/>
    </reaction>
</comment>
<feature type="domain" description="Histidine kinase" evidence="6">
    <location>
        <begin position="162"/>
        <end position="388"/>
    </location>
</feature>
<evidence type="ECO:0000256" key="4">
    <source>
        <dbReference type="ARBA" id="ARBA00022679"/>
    </source>
</evidence>
<dbReference type="InterPro" id="IPR036890">
    <property type="entry name" value="HATPase_C_sf"/>
</dbReference>
<dbReference type="SMART" id="SM00388">
    <property type="entry name" value="HisKA"/>
    <property type="match status" value="1"/>
</dbReference>
<dbReference type="CDD" id="cd00082">
    <property type="entry name" value="HisKA"/>
    <property type="match status" value="1"/>
</dbReference>
<keyword evidence="3" id="KW-0597">Phosphoprotein</keyword>
<dbReference type="InterPro" id="IPR005467">
    <property type="entry name" value="His_kinase_dom"/>
</dbReference>
<dbReference type="SUPFAM" id="SSF55785">
    <property type="entry name" value="PYP-like sensor domain (PAS domain)"/>
    <property type="match status" value="1"/>
</dbReference>
<dbReference type="InterPro" id="IPR003661">
    <property type="entry name" value="HisK_dim/P_dom"/>
</dbReference>
<dbReference type="Gene3D" id="1.10.287.130">
    <property type="match status" value="1"/>
</dbReference>
<dbReference type="EMBL" id="BAZW01000008">
    <property type="protein sequence ID" value="GAO29365.1"/>
    <property type="molecule type" value="Genomic_DNA"/>
</dbReference>
<keyword evidence="5 7" id="KW-0418">Kinase</keyword>
<dbReference type="PANTHER" id="PTHR43047">
    <property type="entry name" value="TWO-COMPONENT HISTIDINE PROTEIN KINASE"/>
    <property type="match status" value="1"/>
</dbReference>
<reference evidence="7 8" key="1">
    <citation type="journal article" date="2015" name="Microbes Environ.">
        <title>Distribution and evolution of nitrogen fixation genes in the phylum bacteroidetes.</title>
        <authorList>
            <person name="Inoue J."/>
            <person name="Oshima K."/>
            <person name="Suda W."/>
            <person name="Sakamoto M."/>
            <person name="Iino T."/>
            <person name="Noda S."/>
            <person name="Hongoh Y."/>
            <person name="Hattori M."/>
            <person name="Ohkuma M."/>
        </authorList>
    </citation>
    <scope>NUCLEOTIDE SEQUENCE [LARGE SCALE GENOMIC DNA]</scope>
    <source>
        <strain evidence="7">JCM 15548</strain>
    </source>
</reference>
<dbReference type="Gene3D" id="3.30.450.20">
    <property type="entry name" value="PAS domain"/>
    <property type="match status" value="1"/>
</dbReference>
<proteinExistence type="predicted"/>
<dbReference type="SUPFAM" id="SSF55874">
    <property type="entry name" value="ATPase domain of HSP90 chaperone/DNA topoisomerase II/histidine kinase"/>
    <property type="match status" value="1"/>
</dbReference>
<dbReference type="Pfam" id="PF00512">
    <property type="entry name" value="HisKA"/>
    <property type="match status" value="1"/>
</dbReference>
<accession>A0A0E9LWY9</accession>
<dbReference type="Proteomes" id="UP000032900">
    <property type="component" value="Unassembled WGS sequence"/>
</dbReference>
<dbReference type="PRINTS" id="PR00344">
    <property type="entry name" value="BCTRLSENSOR"/>
</dbReference>
<dbReference type="GO" id="GO:0000155">
    <property type="term" value="F:phosphorelay sensor kinase activity"/>
    <property type="evidence" value="ECO:0007669"/>
    <property type="project" value="InterPro"/>
</dbReference>
<organism evidence="7 8">
    <name type="scientific">Geofilum rubicundum JCM 15548</name>
    <dbReference type="NCBI Taxonomy" id="1236989"/>
    <lineage>
        <taxon>Bacteria</taxon>
        <taxon>Pseudomonadati</taxon>
        <taxon>Bacteroidota</taxon>
        <taxon>Bacteroidia</taxon>
        <taxon>Marinilabiliales</taxon>
        <taxon>Marinilabiliaceae</taxon>
        <taxon>Geofilum</taxon>
    </lineage>
</organism>
<dbReference type="SUPFAM" id="SSF47384">
    <property type="entry name" value="Homodimeric domain of signal transducing histidine kinase"/>
    <property type="match status" value="1"/>
</dbReference>
<evidence type="ECO:0000313" key="8">
    <source>
        <dbReference type="Proteomes" id="UP000032900"/>
    </source>
</evidence>
<dbReference type="InterPro" id="IPR036097">
    <property type="entry name" value="HisK_dim/P_sf"/>
</dbReference>
<dbReference type="Gene3D" id="3.30.565.10">
    <property type="entry name" value="Histidine kinase-like ATPase, C-terminal domain"/>
    <property type="match status" value="1"/>
</dbReference>
<protein>
    <recommendedName>
        <fullName evidence="2">histidine kinase</fullName>
        <ecNumber evidence="2">2.7.13.3</ecNumber>
    </recommendedName>
</protein>
<evidence type="ECO:0000256" key="2">
    <source>
        <dbReference type="ARBA" id="ARBA00012438"/>
    </source>
</evidence>
<dbReference type="STRING" id="1236989.JCM15548_11543"/>
<dbReference type="CDD" id="cd16922">
    <property type="entry name" value="HATPase_EvgS-ArcB-TorS-like"/>
    <property type="match status" value="1"/>
</dbReference>